<accession>E8U3Y8</accession>
<dbReference type="Proteomes" id="UP000008635">
    <property type="component" value="Chromosome"/>
</dbReference>
<dbReference type="HOGENOM" id="CLU_030756_2_1_0"/>
<name>E8U3Y8_DEIML</name>
<dbReference type="CDD" id="cd01745">
    <property type="entry name" value="GATase1_2"/>
    <property type="match status" value="1"/>
</dbReference>
<keyword evidence="2" id="KW-1185">Reference proteome</keyword>
<dbReference type="EMBL" id="CP002454">
    <property type="protein sequence ID" value="ADV65682.1"/>
    <property type="molecule type" value="Genomic_DNA"/>
</dbReference>
<dbReference type="RefSeq" id="WP_013555187.1">
    <property type="nucleotide sequence ID" value="NC_014958.1"/>
</dbReference>
<organism evidence="1 2">
    <name type="scientific">Deinococcus maricopensis (strain DSM 21211 / LMG 22137 / NRRL B-23946 / LB-34)</name>
    <dbReference type="NCBI Taxonomy" id="709986"/>
    <lineage>
        <taxon>Bacteria</taxon>
        <taxon>Thermotogati</taxon>
        <taxon>Deinococcota</taxon>
        <taxon>Deinococci</taxon>
        <taxon>Deinococcales</taxon>
        <taxon>Deinococcaceae</taxon>
        <taxon>Deinococcus</taxon>
    </lineage>
</organism>
<dbReference type="KEGG" id="dmr:Deima_0018"/>
<dbReference type="GO" id="GO:0033969">
    <property type="term" value="F:gamma-glutamyl-gamma-aminobutyrate hydrolase activity"/>
    <property type="evidence" value="ECO:0007669"/>
    <property type="project" value="TreeGrafter"/>
</dbReference>
<dbReference type="InterPro" id="IPR029062">
    <property type="entry name" value="Class_I_gatase-like"/>
</dbReference>
<dbReference type="Pfam" id="PF07722">
    <property type="entry name" value="Peptidase_C26"/>
    <property type="match status" value="1"/>
</dbReference>
<dbReference type="PANTHER" id="PTHR43235:SF1">
    <property type="entry name" value="GLUTAMINE AMIDOTRANSFERASE PB2B2.05-RELATED"/>
    <property type="match status" value="1"/>
</dbReference>
<dbReference type="SUPFAM" id="SSF52317">
    <property type="entry name" value="Class I glutamine amidotransferase-like"/>
    <property type="match status" value="1"/>
</dbReference>
<evidence type="ECO:0000313" key="2">
    <source>
        <dbReference type="Proteomes" id="UP000008635"/>
    </source>
</evidence>
<gene>
    <name evidence="1" type="ordered locus">Deima_0018</name>
</gene>
<reference evidence="1 2" key="1">
    <citation type="journal article" date="2011" name="Stand. Genomic Sci.">
        <title>Complete genome sequence of Deinococcus maricopensis type strain (LB-34).</title>
        <authorList>
            <person name="Pukall R."/>
            <person name="Zeytun A."/>
            <person name="Lucas S."/>
            <person name="Lapidus A."/>
            <person name="Hammon N."/>
            <person name="Deshpande S."/>
            <person name="Nolan M."/>
            <person name="Cheng J.F."/>
            <person name="Pitluck S."/>
            <person name="Liolios K."/>
            <person name="Pagani I."/>
            <person name="Mikhailova N."/>
            <person name="Ivanova N."/>
            <person name="Mavromatis K."/>
            <person name="Pati A."/>
            <person name="Tapia R."/>
            <person name="Han C."/>
            <person name="Goodwin L."/>
            <person name="Chen A."/>
            <person name="Palaniappan K."/>
            <person name="Land M."/>
            <person name="Hauser L."/>
            <person name="Chang Y.J."/>
            <person name="Jeffries C.D."/>
            <person name="Brambilla E.M."/>
            <person name="Rohde M."/>
            <person name="Goker M."/>
            <person name="Detter J.C."/>
            <person name="Woyke T."/>
            <person name="Bristow J."/>
            <person name="Eisen J.A."/>
            <person name="Markowitz V."/>
            <person name="Hugenholtz P."/>
            <person name="Kyrpides N.C."/>
            <person name="Klenk H.P."/>
        </authorList>
    </citation>
    <scope>NUCLEOTIDE SEQUENCE [LARGE SCALE GENOMIC DNA]</scope>
    <source>
        <strain evidence="2">DSM 21211 / LMG 22137 / NRRL B-23946 / LB-34</strain>
    </source>
</reference>
<protein>
    <submittedName>
        <fullName evidence="1">Peptidase C26</fullName>
    </submittedName>
</protein>
<dbReference type="PROSITE" id="PS51273">
    <property type="entry name" value="GATASE_TYPE_1"/>
    <property type="match status" value="1"/>
</dbReference>
<dbReference type="InterPro" id="IPR044668">
    <property type="entry name" value="PuuD-like"/>
</dbReference>
<dbReference type="OrthoDB" id="9813383at2"/>
<reference evidence="2" key="2">
    <citation type="submission" date="2011-01" db="EMBL/GenBank/DDBJ databases">
        <title>The complete genome of Deinococcus maricopensis DSM 21211.</title>
        <authorList>
            <consortium name="US DOE Joint Genome Institute (JGI-PGF)"/>
            <person name="Lucas S."/>
            <person name="Copeland A."/>
            <person name="Lapidus A."/>
            <person name="Goodwin L."/>
            <person name="Pitluck S."/>
            <person name="Kyrpides N."/>
            <person name="Mavromatis K."/>
            <person name="Pagani I."/>
            <person name="Ivanova N."/>
            <person name="Ovchinnikova G."/>
            <person name="Zeytun A."/>
            <person name="Detter J.C."/>
            <person name="Han C."/>
            <person name="Land M."/>
            <person name="Hauser L."/>
            <person name="Markowitz V."/>
            <person name="Cheng J.-F."/>
            <person name="Hugenholtz P."/>
            <person name="Woyke T."/>
            <person name="Wu D."/>
            <person name="Pukall R."/>
            <person name="Gehrich-Schroeter G."/>
            <person name="Brambilla E."/>
            <person name="Klenk H.-P."/>
            <person name="Eisen J.A."/>
        </authorList>
    </citation>
    <scope>NUCLEOTIDE SEQUENCE [LARGE SCALE GENOMIC DNA]</scope>
    <source>
        <strain evidence="2">DSM 21211 / LMG 22137 / NRRL B-23946 / LB-34</strain>
    </source>
</reference>
<dbReference type="InterPro" id="IPR011697">
    <property type="entry name" value="Peptidase_C26"/>
</dbReference>
<dbReference type="GO" id="GO:0005829">
    <property type="term" value="C:cytosol"/>
    <property type="evidence" value="ECO:0007669"/>
    <property type="project" value="TreeGrafter"/>
</dbReference>
<dbReference type="eggNOG" id="COG2071">
    <property type="taxonomic scope" value="Bacteria"/>
</dbReference>
<dbReference type="PANTHER" id="PTHR43235">
    <property type="entry name" value="GLUTAMINE AMIDOTRANSFERASE PB2B2.05-RELATED"/>
    <property type="match status" value="1"/>
</dbReference>
<dbReference type="Gene3D" id="3.40.50.880">
    <property type="match status" value="1"/>
</dbReference>
<sequence>MSRSPRIGLTSAQFPDAHLGRTFNGTSRAYTQGVAQAGGLPVLLPVLPDLAETYARDVDAVLFTGGVDLHPSLYAEHARRGLGEVDPERDAFEVALYRAARALGKPTFGICRGFQLINALEGGTLHQHLPDADGVWADHAQLSRPPVLAHAMTFTPGSQLARTHTDGQLVNSYHHQGVRDLAPTLTATAFAPDGLIEGVEGEGILAVQWHPELTFQTHPDTFGTFTAFLASMGVRA</sequence>
<dbReference type="AlphaFoldDB" id="E8U3Y8"/>
<dbReference type="STRING" id="709986.Deima_0018"/>
<evidence type="ECO:0000313" key="1">
    <source>
        <dbReference type="EMBL" id="ADV65682.1"/>
    </source>
</evidence>
<proteinExistence type="predicted"/>
<dbReference type="GO" id="GO:0006598">
    <property type="term" value="P:polyamine catabolic process"/>
    <property type="evidence" value="ECO:0007669"/>
    <property type="project" value="TreeGrafter"/>
</dbReference>